<feature type="coiled-coil region" evidence="1">
    <location>
        <begin position="90"/>
        <end position="121"/>
    </location>
</feature>
<sequence>MRRPLSNVLLGPMLPAAAATAAAAARTAAAAAKTHPLWAAAAAAAALSKGAAANAAAADFGRPGFLAARRSFSSSSSSNSSSSSSNGGPSAAVQAAVEALQQQLAAAAAEKQQRMQRLREKYGAARIGAVTPVNVMGGMRGLPALFTETSLVDAEKGLRVHNIPMRELLLQQLPKAQQDPFYPSVEALLWFLLTSKVPTASEVSLLQRCLYEMMVSAAAAPQPAAAAGAAGAGAAAAAAAGGKLSVDSYAAERFVRVPAALQQLLQSLPREGHPMAAFAAAAAALSDFSFFRAAVEEGLFNKKNLWKPALADALALATNFARFLGFEGEQQQQLLRLYLLLHADHEATAAAAAATAPATLAAATA</sequence>
<dbReference type="PANTHER" id="PTHR11739:SF8">
    <property type="entry name" value="CITRATE SYNTHASE, MITOCHONDRIAL"/>
    <property type="match status" value="1"/>
</dbReference>
<dbReference type="GO" id="GO:0005759">
    <property type="term" value="C:mitochondrial matrix"/>
    <property type="evidence" value="ECO:0007669"/>
    <property type="project" value="TreeGrafter"/>
</dbReference>
<accession>U6LUJ1</accession>
<reference evidence="4" key="1">
    <citation type="submission" date="2013-10" db="EMBL/GenBank/DDBJ databases">
        <title>Genomic analysis of the causative agents of coccidiosis in chickens.</title>
        <authorList>
            <person name="Reid A.J."/>
            <person name="Blake D."/>
            <person name="Billington K."/>
            <person name="Browne H."/>
            <person name="Dunn M."/>
            <person name="Hung S."/>
            <person name="Kawahara F."/>
            <person name="Miranda-Saavedra D."/>
            <person name="Mourier T."/>
            <person name="Nagra H."/>
            <person name="Otto T.D."/>
            <person name="Rawlings N."/>
            <person name="Sanchez A."/>
            <person name="Sanders M."/>
            <person name="Subramaniam C."/>
            <person name="Tay Y."/>
            <person name="Dear P."/>
            <person name="Doerig C."/>
            <person name="Gruber A."/>
            <person name="Parkinson J."/>
            <person name="Shirley M."/>
            <person name="Wan K.L."/>
            <person name="Berriman M."/>
            <person name="Tomley F."/>
            <person name="Pain A."/>
        </authorList>
    </citation>
    <scope>NUCLEOTIDE SEQUENCE [LARGE SCALE GENOMIC DNA]</scope>
    <source>
        <strain evidence="4">Houghton</strain>
    </source>
</reference>
<protein>
    <submittedName>
        <fullName evidence="4">Citrate synthase, putative</fullName>
    </submittedName>
</protein>
<feature type="chain" id="PRO_5004675153" evidence="3">
    <location>
        <begin position="20"/>
        <end position="365"/>
    </location>
</feature>
<reference evidence="4" key="2">
    <citation type="submission" date="2013-10" db="EMBL/GenBank/DDBJ databases">
        <authorList>
            <person name="Aslett M."/>
        </authorList>
    </citation>
    <scope>NUCLEOTIDE SEQUENCE [LARGE SCALE GENOMIC DNA]</scope>
    <source>
        <strain evidence="4">Houghton</strain>
    </source>
</reference>
<dbReference type="GO" id="GO:0046912">
    <property type="term" value="F:acyltransferase activity, acyl groups converted into alkyl on transfer"/>
    <property type="evidence" value="ECO:0007669"/>
    <property type="project" value="InterPro"/>
</dbReference>
<evidence type="ECO:0000256" key="1">
    <source>
        <dbReference type="SAM" id="Coils"/>
    </source>
</evidence>
<dbReference type="GO" id="GO:0005975">
    <property type="term" value="P:carbohydrate metabolic process"/>
    <property type="evidence" value="ECO:0007669"/>
    <property type="project" value="TreeGrafter"/>
</dbReference>
<feature type="signal peptide" evidence="3">
    <location>
        <begin position="1"/>
        <end position="19"/>
    </location>
</feature>
<dbReference type="Gene3D" id="1.10.580.10">
    <property type="entry name" value="Citrate Synthase, domain 1"/>
    <property type="match status" value="2"/>
</dbReference>
<dbReference type="AlphaFoldDB" id="U6LUJ1"/>
<dbReference type="InterPro" id="IPR002020">
    <property type="entry name" value="Citrate_synthase"/>
</dbReference>
<evidence type="ECO:0000313" key="4">
    <source>
        <dbReference type="EMBL" id="CDJ52913.1"/>
    </source>
</evidence>
<dbReference type="PANTHER" id="PTHR11739">
    <property type="entry name" value="CITRATE SYNTHASE"/>
    <property type="match status" value="1"/>
</dbReference>
<feature type="region of interest" description="Disordered" evidence="2">
    <location>
        <begin position="71"/>
        <end position="90"/>
    </location>
</feature>
<dbReference type="OrthoDB" id="8017587at2759"/>
<evidence type="ECO:0000256" key="3">
    <source>
        <dbReference type="SAM" id="SignalP"/>
    </source>
</evidence>
<dbReference type="InterPro" id="IPR036969">
    <property type="entry name" value="Citrate_synthase_sf"/>
</dbReference>
<dbReference type="InterPro" id="IPR016142">
    <property type="entry name" value="Citrate_synth-like_lrg_a-sub"/>
</dbReference>
<dbReference type="Proteomes" id="UP000030750">
    <property type="component" value="Unassembled WGS sequence"/>
</dbReference>
<gene>
    <name evidence="4" type="ORF">EBH_0053420</name>
</gene>
<dbReference type="Pfam" id="PF00285">
    <property type="entry name" value="Citrate_synt"/>
    <property type="match status" value="1"/>
</dbReference>
<keyword evidence="5" id="KW-1185">Reference proteome</keyword>
<dbReference type="SUPFAM" id="SSF48256">
    <property type="entry name" value="Citrate synthase"/>
    <property type="match status" value="1"/>
</dbReference>
<dbReference type="EMBL" id="HG713217">
    <property type="protein sequence ID" value="CDJ52913.1"/>
    <property type="molecule type" value="Genomic_DNA"/>
</dbReference>
<keyword evidence="3" id="KW-0732">Signal</keyword>
<organism evidence="4 5">
    <name type="scientific">Eimeria brunetti</name>
    <dbReference type="NCBI Taxonomy" id="51314"/>
    <lineage>
        <taxon>Eukaryota</taxon>
        <taxon>Sar</taxon>
        <taxon>Alveolata</taxon>
        <taxon>Apicomplexa</taxon>
        <taxon>Conoidasida</taxon>
        <taxon>Coccidia</taxon>
        <taxon>Eucoccidiorida</taxon>
        <taxon>Eimeriorina</taxon>
        <taxon>Eimeriidae</taxon>
        <taxon>Eimeria</taxon>
    </lineage>
</organism>
<dbReference type="VEuPathDB" id="ToxoDB:EBH_0053420"/>
<name>U6LUJ1_9EIME</name>
<proteinExistence type="predicted"/>
<evidence type="ECO:0000256" key="2">
    <source>
        <dbReference type="SAM" id="MobiDB-lite"/>
    </source>
</evidence>
<keyword evidence="1" id="KW-0175">Coiled coil</keyword>
<dbReference type="GO" id="GO:0006099">
    <property type="term" value="P:tricarboxylic acid cycle"/>
    <property type="evidence" value="ECO:0007669"/>
    <property type="project" value="TreeGrafter"/>
</dbReference>
<evidence type="ECO:0000313" key="5">
    <source>
        <dbReference type="Proteomes" id="UP000030750"/>
    </source>
</evidence>